<dbReference type="SUPFAM" id="SSF52540">
    <property type="entry name" value="P-loop containing nucleoside triphosphate hydrolases"/>
    <property type="match status" value="1"/>
</dbReference>
<proteinExistence type="predicted"/>
<evidence type="ECO:0000313" key="1">
    <source>
        <dbReference type="EMBL" id="MBC9247177.1"/>
    </source>
</evidence>
<organism evidence="1 2">
    <name type="scientific">Paracoccus amoyensis</name>
    <dbReference type="NCBI Taxonomy" id="2760093"/>
    <lineage>
        <taxon>Bacteria</taxon>
        <taxon>Pseudomonadati</taxon>
        <taxon>Pseudomonadota</taxon>
        <taxon>Alphaproteobacteria</taxon>
        <taxon>Rhodobacterales</taxon>
        <taxon>Paracoccaceae</taxon>
        <taxon>Paracoccus</taxon>
    </lineage>
</organism>
<gene>
    <name evidence="1" type="ORF">H4P12_10705</name>
</gene>
<keyword evidence="2" id="KW-1185">Reference proteome</keyword>
<comment type="caution">
    <text evidence="1">The sequence shown here is derived from an EMBL/GenBank/DDBJ whole genome shotgun (WGS) entry which is preliminary data.</text>
</comment>
<sequence length="305" mass="35397">MGGYRSHRPLLDAPTDQMPALIDQIAQEASQHSCDRILISSEEFIHSRYDQEQPLTLIEFLNQRFGAQNVTLIYLLRDHVSFMESTYAQHIKGGMFRVRDNKLFAQHRFDLEGFADQFKQTHGFEIFSYSDFFTRFEGRKAGNNIEYFSIHREDNAGKDIIETLCDFIGVSKIEESQRKNSRMSEQALFHILHARKRHGIRKVKPRRNILAKVFSDDEAFRSPLFRMTPALHQRIEAAAVTDRDFLAKHSPRKLDKMLQVSDRDFTVVDGPITPPDAVLELIDYIVTSDEMTVEKARKAVPKYNE</sequence>
<dbReference type="InterPro" id="IPR027417">
    <property type="entry name" value="P-loop_NTPase"/>
</dbReference>
<name>A0A926J6F0_9RHOB</name>
<accession>A0A926J6F0</accession>
<reference evidence="1" key="1">
    <citation type="submission" date="2020-08" db="EMBL/GenBank/DDBJ databases">
        <title>Paracoccus amoyensis sp. nov., isolated from the surface seawater at coast of Xiamen, Fujian.</title>
        <authorList>
            <person name="Lyu L."/>
        </authorList>
    </citation>
    <scope>NUCLEOTIDE SEQUENCE</scope>
    <source>
        <strain evidence="1">11-3</strain>
    </source>
</reference>
<dbReference type="EMBL" id="JACOQL010000003">
    <property type="protein sequence ID" value="MBC9247177.1"/>
    <property type="molecule type" value="Genomic_DNA"/>
</dbReference>
<evidence type="ECO:0000313" key="2">
    <source>
        <dbReference type="Proteomes" id="UP000608594"/>
    </source>
</evidence>
<dbReference type="Proteomes" id="UP000608594">
    <property type="component" value="Unassembled WGS sequence"/>
</dbReference>
<protein>
    <submittedName>
        <fullName evidence="1">Uncharacterized protein</fullName>
    </submittedName>
</protein>
<dbReference type="AlphaFoldDB" id="A0A926J6F0"/>